<feature type="transmembrane region" description="Helical" evidence="8">
    <location>
        <begin position="338"/>
        <end position="358"/>
    </location>
</feature>
<dbReference type="Proteomes" id="UP000799324">
    <property type="component" value="Unassembled WGS sequence"/>
</dbReference>
<feature type="transmembrane region" description="Helical" evidence="8">
    <location>
        <begin position="275"/>
        <end position="296"/>
    </location>
</feature>
<evidence type="ECO:0000313" key="11">
    <source>
        <dbReference type="Proteomes" id="UP000799324"/>
    </source>
</evidence>
<dbReference type="PROSITE" id="PS50850">
    <property type="entry name" value="MFS"/>
    <property type="match status" value="1"/>
</dbReference>
<sequence length="534" mass="58876">MPEASTGTGLRENWKCLLACTLVSMSPFQYGIDFGLIGGLQAMPGFLMVFGAKDPTSPIGYQISPGRQQLISSLMTLGAFISSSSAGFFAKWLGRRQCLWMACVLCCASNVVMMATTNLHGLYAGRFLIGIANGWYMTFAQLYIQESTPARYRGLMIAVFQFWTSIGTLVGTVVDNSTSTIMNKNAYIIPLGIIFIVPVFMAIGMFFIPESPRWLLLQDKHAEAEKSLRWMRPNPDAVPEEIADIQSAILAEKELAGSASFIDIFKNPVDRRRTLLAVAAISTQAASGAMFMIAYGTYFFEMAKVGNAFMNTCILTAVGVLVIIINSCVISKIGRRRVFLMIGMSICGVAQIIVAAVYHVSPGTVSTGKVIVAMSVIYICGYNGMVATYAWLAGGEIPSQRLRSYTFGIAAAVGFAGAWLATFTAPYFINPTALNWGWIWGPSCFVTVIWIYFFLPEIKNRTLEEIDEMFEAKLPARKFRQYVCVGRHVTSDKLDEKDMDDVHIEHHEAEARKSTQDKVWSNEKAVAEATAYIE</sequence>
<evidence type="ECO:0000256" key="4">
    <source>
        <dbReference type="ARBA" id="ARBA00022692"/>
    </source>
</evidence>
<dbReference type="PANTHER" id="PTHR48022">
    <property type="entry name" value="PLASTIDIC GLUCOSE TRANSPORTER 4"/>
    <property type="match status" value="1"/>
</dbReference>
<dbReference type="NCBIfam" id="TIGR00879">
    <property type="entry name" value="SP"/>
    <property type="match status" value="1"/>
</dbReference>
<dbReference type="PANTHER" id="PTHR48022:SF10">
    <property type="entry name" value="MAJOR FACILITATOR SUPERFAMILY (MFS) PROFILE DOMAIN-CONTAINING PROTEIN"/>
    <property type="match status" value="1"/>
</dbReference>
<dbReference type="InterPro" id="IPR005828">
    <property type="entry name" value="MFS_sugar_transport-like"/>
</dbReference>
<keyword evidence="6 8" id="KW-0472">Membrane</keyword>
<feature type="transmembrane region" description="Helical" evidence="8">
    <location>
        <begin position="308"/>
        <end position="326"/>
    </location>
</feature>
<dbReference type="Pfam" id="PF00083">
    <property type="entry name" value="Sugar_tr"/>
    <property type="match status" value="1"/>
</dbReference>
<proteinExistence type="inferred from homology"/>
<keyword evidence="11" id="KW-1185">Reference proteome</keyword>
<feature type="transmembrane region" description="Helical" evidence="8">
    <location>
        <begin position="30"/>
        <end position="50"/>
    </location>
</feature>
<evidence type="ECO:0000256" key="6">
    <source>
        <dbReference type="ARBA" id="ARBA00023136"/>
    </source>
</evidence>
<reference evidence="10" key="1">
    <citation type="journal article" date="2020" name="Stud. Mycol.">
        <title>101 Dothideomycetes genomes: a test case for predicting lifestyles and emergence of pathogens.</title>
        <authorList>
            <person name="Haridas S."/>
            <person name="Albert R."/>
            <person name="Binder M."/>
            <person name="Bloem J."/>
            <person name="Labutti K."/>
            <person name="Salamov A."/>
            <person name="Andreopoulos B."/>
            <person name="Baker S."/>
            <person name="Barry K."/>
            <person name="Bills G."/>
            <person name="Bluhm B."/>
            <person name="Cannon C."/>
            <person name="Castanera R."/>
            <person name="Culley D."/>
            <person name="Daum C."/>
            <person name="Ezra D."/>
            <person name="Gonzalez J."/>
            <person name="Henrissat B."/>
            <person name="Kuo A."/>
            <person name="Liang C."/>
            <person name="Lipzen A."/>
            <person name="Lutzoni F."/>
            <person name="Magnuson J."/>
            <person name="Mondo S."/>
            <person name="Nolan M."/>
            <person name="Ohm R."/>
            <person name="Pangilinan J."/>
            <person name="Park H.-J."/>
            <person name="Ramirez L."/>
            <person name="Alfaro M."/>
            <person name="Sun H."/>
            <person name="Tritt A."/>
            <person name="Yoshinaga Y."/>
            <person name="Zwiers L.-H."/>
            <person name="Turgeon B."/>
            <person name="Goodwin S."/>
            <person name="Spatafora J."/>
            <person name="Crous P."/>
            <person name="Grigoriev I."/>
        </authorList>
    </citation>
    <scope>NUCLEOTIDE SEQUENCE</scope>
    <source>
        <strain evidence="10">CBS 122681</strain>
    </source>
</reference>
<evidence type="ECO:0000256" key="5">
    <source>
        <dbReference type="ARBA" id="ARBA00022989"/>
    </source>
</evidence>
<dbReference type="GO" id="GO:0005351">
    <property type="term" value="F:carbohydrate:proton symporter activity"/>
    <property type="evidence" value="ECO:0007669"/>
    <property type="project" value="TreeGrafter"/>
</dbReference>
<protein>
    <submittedName>
        <fullName evidence="10">MFS monosaccharide transporter-like protein</fullName>
    </submittedName>
</protein>
<feature type="transmembrane region" description="Helical" evidence="8">
    <location>
        <begin position="404"/>
        <end position="429"/>
    </location>
</feature>
<feature type="transmembrane region" description="Helical" evidence="8">
    <location>
        <begin position="370"/>
        <end position="392"/>
    </location>
</feature>
<dbReference type="InterPro" id="IPR005829">
    <property type="entry name" value="Sugar_transporter_CS"/>
</dbReference>
<feature type="domain" description="Major facilitator superfamily (MFS) profile" evidence="9">
    <location>
        <begin position="19"/>
        <end position="459"/>
    </location>
</feature>
<keyword evidence="4 8" id="KW-0812">Transmembrane</keyword>
<dbReference type="Gene3D" id="1.20.1250.20">
    <property type="entry name" value="MFS general substrate transporter like domains"/>
    <property type="match status" value="1"/>
</dbReference>
<dbReference type="SUPFAM" id="SSF103473">
    <property type="entry name" value="MFS general substrate transporter"/>
    <property type="match status" value="1"/>
</dbReference>
<gene>
    <name evidence="10" type="ORF">K491DRAFT_604173</name>
</gene>
<name>A0A6A6T1K1_9PLEO</name>
<organism evidence="10 11">
    <name type="scientific">Lophiostoma macrostomum CBS 122681</name>
    <dbReference type="NCBI Taxonomy" id="1314788"/>
    <lineage>
        <taxon>Eukaryota</taxon>
        <taxon>Fungi</taxon>
        <taxon>Dikarya</taxon>
        <taxon>Ascomycota</taxon>
        <taxon>Pezizomycotina</taxon>
        <taxon>Dothideomycetes</taxon>
        <taxon>Pleosporomycetidae</taxon>
        <taxon>Pleosporales</taxon>
        <taxon>Lophiostomataceae</taxon>
        <taxon>Lophiostoma</taxon>
    </lineage>
</organism>
<feature type="transmembrane region" description="Helical" evidence="8">
    <location>
        <begin position="186"/>
        <end position="208"/>
    </location>
</feature>
<dbReference type="EMBL" id="MU004394">
    <property type="protein sequence ID" value="KAF2652763.1"/>
    <property type="molecule type" value="Genomic_DNA"/>
</dbReference>
<evidence type="ECO:0000313" key="10">
    <source>
        <dbReference type="EMBL" id="KAF2652763.1"/>
    </source>
</evidence>
<evidence type="ECO:0000256" key="1">
    <source>
        <dbReference type="ARBA" id="ARBA00004141"/>
    </source>
</evidence>
<dbReference type="InterPro" id="IPR020846">
    <property type="entry name" value="MFS_dom"/>
</dbReference>
<dbReference type="FunFam" id="1.20.1250.20:FF:000078">
    <property type="entry name" value="MFS maltose transporter, putative"/>
    <property type="match status" value="1"/>
</dbReference>
<keyword evidence="3 7" id="KW-0813">Transport</keyword>
<feature type="transmembrane region" description="Helical" evidence="8">
    <location>
        <begin position="123"/>
        <end position="143"/>
    </location>
</feature>
<dbReference type="AlphaFoldDB" id="A0A6A6T1K1"/>
<dbReference type="InterPro" id="IPR036259">
    <property type="entry name" value="MFS_trans_sf"/>
</dbReference>
<dbReference type="GO" id="GO:0016020">
    <property type="term" value="C:membrane"/>
    <property type="evidence" value="ECO:0007669"/>
    <property type="project" value="UniProtKB-SubCell"/>
</dbReference>
<keyword evidence="5 8" id="KW-1133">Transmembrane helix</keyword>
<comment type="similarity">
    <text evidence="2 7">Belongs to the major facilitator superfamily. Sugar transporter (TC 2.A.1.1) family.</text>
</comment>
<evidence type="ECO:0000256" key="3">
    <source>
        <dbReference type="ARBA" id="ARBA00022448"/>
    </source>
</evidence>
<dbReference type="OrthoDB" id="6133115at2759"/>
<evidence type="ECO:0000259" key="9">
    <source>
        <dbReference type="PROSITE" id="PS50850"/>
    </source>
</evidence>
<comment type="subcellular location">
    <subcellularLocation>
        <location evidence="1">Membrane</location>
        <topology evidence="1">Multi-pass membrane protein</topology>
    </subcellularLocation>
</comment>
<feature type="transmembrane region" description="Helical" evidence="8">
    <location>
        <begin position="435"/>
        <end position="455"/>
    </location>
</feature>
<accession>A0A6A6T1K1</accession>
<evidence type="ECO:0000256" key="8">
    <source>
        <dbReference type="SAM" id="Phobius"/>
    </source>
</evidence>
<dbReference type="PROSITE" id="PS00217">
    <property type="entry name" value="SUGAR_TRANSPORT_2"/>
    <property type="match status" value="1"/>
</dbReference>
<dbReference type="InterPro" id="IPR050360">
    <property type="entry name" value="MFS_Sugar_Transporters"/>
</dbReference>
<dbReference type="InterPro" id="IPR003663">
    <property type="entry name" value="Sugar/inositol_transpt"/>
</dbReference>
<feature type="transmembrane region" description="Helical" evidence="8">
    <location>
        <begin position="97"/>
        <end position="117"/>
    </location>
</feature>
<evidence type="ECO:0000256" key="7">
    <source>
        <dbReference type="RuleBase" id="RU003346"/>
    </source>
</evidence>
<evidence type="ECO:0000256" key="2">
    <source>
        <dbReference type="ARBA" id="ARBA00010992"/>
    </source>
</evidence>
<feature type="transmembrane region" description="Helical" evidence="8">
    <location>
        <begin position="155"/>
        <end position="174"/>
    </location>
</feature>